<evidence type="ECO:0000313" key="2">
    <source>
        <dbReference type="Proteomes" id="UP000626109"/>
    </source>
</evidence>
<dbReference type="Proteomes" id="UP000626109">
    <property type="component" value="Unassembled WGS sequence"/>
</dbReference>
<evidence type="ECO:0000313" key="1">
    <source>
        <dbReference type="EMBL" id="CAE8739037.1"/>
    </source>
</evidence>
<gene>
    <name evidence="1" type="ORF">PGLA2088_LOCUS49447</name>
</gene>
<dbReference type="AlphaFoldDB" id="A0A813LVH7"/>
<protein>
    <submittedName>
        <fullName evidence="1">Uncharacterized protein</fullName>
    </submittedName>
</protein>
<comment type="caution">
    <text evidence="1">The sequence shown here is derived from an EMBL/GenBank/DDBJ whole genome shotgun (WGS) entry which is preliminary data.</text>
</comment>
<organism evidence="1 2">
    <name type="scientific">Polarella glacialis</name>
    <name type="common">Dinoflagellate</name>
    <dbReference type="NCBI Taxonomy" id="89957"/>
    <lineage>
        <taxon>Eukaryota</taxon>
        <taxon>Sar</taxon>
        <taxon>Alveolata</taxon>
        <taxon>Dinophyceae</taxon>
        <taxon>Suessiales</taxon>
        <taxon>Suessiaceae</taxon>
        <taxon>Polarella</taxon>
    </lineage>
</organism>
<name>A0A813LVH7_POLGL</name>
<accession>A0A813LVH7</accession>
<reference evidence="1" key="1">
    <citation type="submission" date="2021-02" db="EMBL/GenBank/DDBJ databases">
        <authorList>
            <person name="Dougan E. K."/>
            <person name="Rhodes N."/>
            <person name="Thang M."/>
            <person name="Chan C."/>
        </authorList>
    </citation>
    <scope>NUCLEOTIDE SEQUENCE</scope>
</reference>
<proteinExistence type="predicted"/>
<dbReference type="EMBL" id="CAJNNW010037050">
    <property type="protein sequence ID" value="CAE8739037.1"/>
    <property type="molecule type" value="Genomic_DNA"/>
</dbReference>
<sequence>MFKQLLCPTLVRSAIELLTGTLSDIVLEINSDMTVKTTGSVMHDSFFGASVGGKKFAELTCPVDRDRFLELLQRASRSHVLESCPMRLVRRGRNFEAQVMAVIVLCKVPFFVVGIMEEHNSPQENAAVDRFSLSFSLEDDNGGKRQAEGQADWMLQGVHNNQASDLRSQGDLSLGESLCTL</sequence>